<dbReference type="PATRIC" id="fig|413882.6.peg.2104"/>
<sequence>MLIKNLSIRARLIFVLCFLAVQLAVGAFIGIYSLRDANQSMATMYDDRLVALGQLDRVIRLLNVNQTLLAQALVLPADKVAAHLRTVEANAATIDQVWKQYLATYLTPAEKALAGEFDQARGQMLQGGVKPTVAALRAGDVAKATELLIGPVTTLYLPTREAGDKLIELQLSESATLRQEAQAHYELVRNVCSLAVFFGLLVACGFGVWLVRSIVGPLSMAVRITDRVAQGDLTQRIETNATDETGQLLNALQRMNQGLVGIVARVRNGSDCIATGSTQIASGNQDLSQRTEEQASNLQQTAASMEQLTATVKQNADTAREATRLAQGASAAATEGGRVVGQVVATMDDITRASNKIADIIGVIDGIAFQTNILALNAAVEAARAGEQGRGFAVVAGEVRGLAQRSAQAAKEIKVLIGDSVTKVESGSALVNEAGASINNIVQQVSRVRDLIEEISSATAQQSSGIEQVGDAVQQLDQVTQQNAALVEESAAAAESLKHQADELARVVSVFRVA</sequence>
<evidence type="ECO:0000256" key="3">
    <source>
        <dbReference type="ARBA" id="ARBA00022481"/>
    </source>
</evidence>
<evidence type="ECO:0000256" key="8">
    <source>
        <dbReference type="ARBA" id="ARBA00023136"/>
    </source>
</evidence>
<dbReference type="Pfam" id="PF02203">
    <property type="entry name" value="TarH"/>
    <property type="match status" value="1"/>
</dbReference>
<dbReference type="GO" id="GO:0005886">
    <property type="term" value="C:plasma membrane"/>
    <property type="evidence" value="ECO:0007669"/>
    <property type="project" value="UniProtKB-SubCell"/>
</dbReference>
<dbReference type="STRING" id="413882.AAW51_2002"/>
<dbReference type="InterPro" id="IPR003660">
    <property type="entry name" value="HAMP_dom"/>
</dbReference>
<evidence type="ECO:0000256" key="10">
    <source>
        <dbReference type="ARBA" id="ARBA00029447"/>
    </source>
</evidence>
<dbReference type="InterPro" id="IPR004090">
    <property type="entry name" value="Chemotax_Me-accpt_rcpt"/>
</dbReference>
<keyword evidence="5" id="KW-0997">Cell inner membrane</keyword>
<evidence type="ECO:0000313" key="15">
    <source>
        <dbReference type="EMBL" id="AKJ28693.1"/>
    </source>
</evidence>
<accession>A0A0G3BL33</accession>
<feature type="domain" description="HAMP" evidence="14">
    <location>
        <begin position="212"/>
        <end position="264"/>
    </location>
</feature>
<keyword evidence="3" id="KW-0488">Methylation</keyword>
<dbReference type="SMART" id="SM00283">
    <property type="entry name" value="MA"/>
    <property type="match status" value="1"/>
</dbReference>
<dbReference type="InterPro" id="IPR051310">
    <property type="entry name" value="MCP_chemotaxis"/>
</dbReference>
<dbReference type="InterPro" id="IPR003122">
    <property type="entry name" value="Tar_rcpt_lig-bd"/>
</dbReference>
<dbReference type="PROSITE" id="PS50885">
    <property type="entry name" value="HAMP"/>
    <property type="match status" value="1"/>
</dbReference>
<feature type="domain" description="Methyl-accepting transducer" evidence="13">
    <location>
        <begin position="269"/>
        <end position="498"/>
    </location>
</feature>
<name>A0A0G3BL33_9BURK</name>
<dbReference type="Proteomes" id="UP000035352">
    <property type="component" value="Chromosome"/>
</dbReference>
<dbReference type="SMART" id="SM00304">
    <property type="entry name" value="HAMP"/>
    <property type="match status" value="1"/>
</dbReference>
<dbReference type="Gene3D" id="1.10.287.950">
    <property type="entry name" value="Methyl-accepting chemotaxis protein"/>
    <property type="match status" value="1"/>
</dbReference>
<dbReference type="PROSITE" id="PS50111">
    <property type="entry name" value="CHEMOTAXIS_TRANSDUC_2"/>
    <property type="match status" value="1"/>
</dbReference>
<keyword evidence="2" id="KW-1003">Cell membrane</keyword>
<evidence type="ECO:0000256" key="2">
    <source>
        <dbReference type="ARBA" id="ARBA00022475"/>
    </source>
</evidence>
<dbReference type="SUPFAM" id="SSF58104">
    <property type="entry name" value="Methyl-accepting chemotaxis protein (MCP) signaling domain"/>
    <property type="match status" value="1"/>
</dbReference>
<evidence type="ECO:0000256" key="6">
    <source>
        <dbReference type="ARBA" id="ARBA00022692"/>
    </source>
</evidence>
<keyword evidence="9 11" id="KW-0807">Transducer</keyword>
<reference evidence="15 16" key="1">
    <citation type="submission" date="2015-05" db="EMBL/GenBank/DDBJ databases">
        <authorList>
            <person name="Tang B."/>
            <person name="Yu Y."/>
        </authorList>
    </citation>
    <scope>NUCLEOTIDE SEQUENCE [LARGE SCALE GENOMIC DNA]</scope>
    <source>
        <strain evidence="15 16">DSM 7029</strain>
    </source>
</reference>
<evidence type="ECO:0000256" key="1">
    <source>
        <dbReference type="ARBA" id="ARBA00004429"/>
    </source>
</evidence>
<dbReference type="PANTHER" id="PTHR43531">
    <property type="entry name" value="PROTEIN ICFG"/>
    <property type="match status" value="1"/>
</dbReference>
<evidence type="ECO:0000256" key="12">
    <source>
        <dbReference type="SAM" id="Phobius"/>
    </source>
</evidence>
<dbReference type="GO" id="GO:0006935">
    <property type="term" value="P:chemotaxis"/>
    <property type="evidence" value="ECO:0007669"/>
    <property type="project" value="UniProtKB-KW"/>
</dbReference>
<dbReference type="PRINTS" id="PR00260">
    <property type="entry name" value="CHEMTRNSDUCR"/>
</dbReference>
<dbReference type="CDD" id="cd11386">
    <property type="entry name" value="MCP_signal"/>
    <property type="match status" value="1"/>
</dbReference>
<organism evidence="15 16">
    <name type="scientific">Caldimonas brevitalea</name>
    <dbReference type="NCBI Taxonomy" id="413882"/>
    <lineage>
        <taxon>Bacteria</taxon>
        <taxon>Pseudomonadati</taxon>
        <taxon>Pseudomonadota</taxon>
        <taxon>Betaproteobacteria</taxon>
        <taxon>Burkholderiales</taxon>
        <taxon>Sphaerotilaceae</taxon>
        <taxon>Caldimonas</taxon>
    </lineage>
</organism>
<feature type="transmembrane region" description="Helical" evidence="12">
    <location>
        <begin position="12"/>
        <end position="34"/>
    </location>
</feature>
<evidence type="ECO:0000256" key="4">
    <source>
        <dbReference type="ARBA" id="ARBA00022500"/>
    </source>
</evidence>
<keyword evidence="7 12" id="KW-1133">Transmembrane helix</keyword>
<keyword evidence="6 12" id="KW-0812">Transmembrane</keyword>
<keyword evidence="4" id="KW-0145">Chemotaxis</keyword>
<proteinExistence type="inferred from homology"/>
<evidence type="ECO:0000256" key="9">
    <source>
        <dbReference type="ARBA" id="ARBA00023224"/>
    </source>
</evidence>
<comment type="similarity">
    <text evidence="10">Belongs to the methyl-accepting chemotaxis (MCP) protein family.</text>
</comment>
<dbReference type="RefSeq" id="WP_047194504.1">
    <property type="nucleotide sequence ID" value="NZ_CP011371.1"/>
</dbReference>
<evidence type="ECO:0000256" key="11">
    <source>
        <dbReference type="PROSITE-ProRule" id="PRU00284"/>
    </source>
</evidence>
<dbReference type="EMBL" id="CP011371">
    <property type="protein sequence ID" value="AKJ28693.1"/>
    <property type="molecule type" value="Genomic_DNA"/>
</dbReference>
<evidence type="ECO:0000256" key="5">
    <source>
        <dbReference type="ARBA" id="ARBA00022519"/>
    </source>
</evidence>
<keyword evidence="16" id="KW-1185">Reference proteome</keyword>
<dbReference type="PANTHER" id="PTHR43531:SF14">
    <property type="entry name" value="METHYL-ACCEPTING CHEMOTAXIS PROTEIN I-RELATED"/>
    <property type="match status" value="1"/>
</dbReference>
<dbReference type="FunFam" id="1.10.287.950:FF:000001">
    <property type="entry name" value="Methyl-accepting chemotaxis sensory transducer"/>
    <property type="match status" value="1"/>
</dbReference>
<evidence type="ECO:0000256" key="7">
    <source>
        <dbReference type="ARBA" id="ARBA00022989"/>
    </source>
</evidence>
<dbReference type="GO" id="GO:0007165">
    <property type="term" value="P:signal transduction"/>
    <property type="evidence" value="ECO:0007669"/>
    <property type="project" value="UniProtKB-KW"/>
</dbReference>
<dbReference type="Pfam" id="PF00672">
    <property type="entry name" value="HAMP"/>
    <property type="match status" value="1"/>
</dbReference>
<evidence type="ECO:0000259" key="14">
    <source>
        <dbReference type="PROSITE" id="PS50885"/>
    </source>
</evidence>
<dbReference type="InterPro" id="IPR004089">
    <property type="entry name" value="MCPsignal_dom"/>
</dbReference>
<dbReference type="KEGG" id="pbh:AAW51_2002"/>
<evidence type="ECO:0000313" key="16">
    <source>
        <dbReference type="Proteomes" id="UP000035352"/>
    </source>
</evidence>
<gene>
    <name evidence="15" type="primary">tsr</name>
    <name evidence="15" type="ORF">AAW51_2002</name>
</gene>
<dbReference type="CDD" id="cd06225">
    <property type="entry name" value="HAMP"/>
    <property type="match status" value="1"/>
</dbReference>
<comment type="subcellular location">
    <subcellularLocation>
        <location evidence="1">Cell inner membrane</location>
        <topology evidence="1">Multi-pass membrane protein</topology>
    </subcellularLocation>
</comment>
<dbReference type="OrthoDB" id="8982326at2"/>
<dbReference type="Pfam" id="PF00015">
    <property type="entry name" value="MCPsignal"/>
    <property type="match status" value="1"/>
</dbReference>
<protein>
    <submittedName>
        <fullName evidence="15">Chemotaxis protein</fullName>
    </submittedName>
</protein>
<keyword evidence="8 12" id="KW-0472">Membrane</keyword>
<evidence type="ECO:0000259" key="13">
    <source>
        <dbReference type="PROSITE" id="PS50111"/>
    </source>
</evidence>
<dbReference type="GO" id="GO:0004888">
    <property type="term" value="F:transmembrane signaling receptor activity"/>
    <property type="evidence" value="ECO:0007669"/>
    <property type="project" value="InterPro"/>
</dbReference>
<dbReference type="AlphaFoldDB" id="A0A0G3BL33"/>